<accession>A0A8J2NCP6</accession>
<comment type="caution">
    <text evidence="2">The sequence shown here is derived from an EMBL/GenBank/DDBJ whole genome shotgun (WGS) entry which is preliminary data.</text>
</comment>
<protein>
    <recommendedName>
        <fullName evidence="4">Methyltransferase domain-containing protein</fullName>
    </recommendedName>
</protein>
<evidence type="ECO:0000313" key="2">
    <source>
        <dbReference type="EMBL" id="CAG7558982.1"/>
    </source>
</evidence>
<dbReference type="AlphaFoldDB" id="A0A8J2NCP6"/>
<gene>
    <name evidence="2" type="ORF">FEQUK3_LOCUS4697</name>
</gene>
<dbReference type="EMBL" id="CAJSTJ010000128">
    <property type="protein sequence ID" value="CAG7558982.1"/>
    <property type="molecule type" value="Genomic_DNA"/>
</dbReference>
<keyword evidence="1" id="KW-0472">Membrane</keyword>
<organism evidence="2 3">
    <name type="scientific">Fusarium equiseti</name>
    <name type="common">Fusarium scirpi</name>
    <dbReference type="NCBI Taxonomy" id="61235"/>
    <lineage>
        <taxon>Eukaryota</taxon>
        <taxon>Fungi</taxon>
        <taxon>Dikarya</taxon>
        <taxon>Ascomycota</taxon>
        <taxon>Pezizomycotina</taxon>
        <taxon>Sordariomycetes</taxon>
        <taxon>Hypocreomycetidae</taxon>
        <taxon>Hypocreales</taxon>
        <taxon>Nectriaceae</taxon>
        <taxon>Fusarium</taxon>
        <taxon>Fusarium incarnatum-equiseti species complex</taxon>
    </lineage>
</organism>
<sequence>MSYAEQTQYDSFAPKYASVEKLPCSKLEGQLVQNALRDCTGLKVLDVGGGSGLHARKAIDAGATVVDVVDISPEMMRAGQEIETSLVFALTIKTLLFLLFTILHLPFYLLIPT</sequence>
<keyword evidence="1" id="KW-0812">Transmembrane</keyword>
<keyword evidence="1" id="KW-1133">Transmembrane helix</keyword>
<feature type="transmembrane region" description="Helical" evidence="1">
    <location>
        <begin position="86"/>
        <end position="111"/>
    </location>
</feature>
<dbReference type="CDD" id="cd02440">
    <property type="entry name" value="AdoMet_MTases"/>
    <property type="match status" value="1"/>
</dbReference>
<evidence type="ECO:0008006" key="4">
    <source>
        <dbReference type="Google" id="ProtNLM"/>
    </source>
</evidence>
<evidence type="ECO:0000256" key="1">
    <source>
        <dbReference type="SAM" id="Phobius"/>
    </source>
</evidence>
<proteinExistence type="predicted"/>
<evidence type="ECO:0000313" key="3">
    <source>
        <dbReference type="Proteomes" id="UP000693738"/>
    </source>
</evidence>
<reference evidence="2" key="1">
    <citation type="submission" date="2021-05" db="EMBL/GenBank/DDBJ databases">
        <authorList>
            <person name="Khan N."/>
        </authorList>
    </citation>
    <scope>NUCLEOTIDE SEQUENCE</scope>
</reference>
<dbReference type="Proteomes" id="UP000693738">
    <property type="component" value="Unassembled WGS sequence"/>
</dbReference>
<name>A0A8J2NCP6_FUSEQ</name>